<feature type="compositionally biased region" description="Polar residues" evidence="1">
    <location>
        <begin position="259"/>
        <end position="272"/>
    </location>
</feature>
<feature type="region of interest" description="Disordered" evidence="1">
    <location>
        <begin position="116"/>
        <end position="140"/>
    </location>
</feature>
<name>A0A7S3ASC5_9EUKA</name>
<dbReference type="AlphaFoldDB" id="A0A7S3ASC5"/>
<organism evidence="2">
    <name type="scientific">Haptolina ericina</name>
    <dbReference type="NCBI Taxonomy" id="156174"/>
    <lineage>
        <taxon>Eukaryota</taxon>
        <taxon>Haptista</taxon>
        <taxon>Haptophyta</taxon>
        <taxon>Prymnesiophyceae</taxon>
        <taxon>Prymnesiales</taxon>
        <taxon>Prymnesiaceae</taxon>
        <taxon>Haptolina</taxon>
    </lineage>
</organism>
<evidence type="ECO:0000313" key="2">
    <source>
        <dbReference type="EMBL" id="CAE0111616.1"/>
    </source>
</evidence>
<reference evidence="2" key="1">
    <citation type="submission" date="2021-01" db="EMBL/GenBank/DDBJ databases">
        <authorList>
            <person name="Corre E."/>
            <person name="Pelletier E."/>
            <person name="Niang G."/>
            <person name="Scheremetjew M."/>
            <person name="Finn R."/>
            <person name="Kale V."/>
            <person name="Holt S."/>
            <person name="Cochrane G."/>
            <person name="Meng A."/>
            <person name="Brown T."/>
            <person name="Cohen L."/>
        </authorList>
    </citation>
    <scope>NUCLEOTIDE SEQUENCE</scope>
    <source>
        <strain evidence="2">CCMP281</strain>
    </source>
</reference>
<gene>
    <name evidence="2" type="ORF">HERI1096_LOCUS12276</name>
</gene>
<feature type="region of interest" description="Disordered" evidence="1">
    <location>
        <begin position="259"/>
        <end position="280"/>
    </location>
</feature>
<dbReference type="EMBL" id="HBHX01022023">
    <property type="protein sequence ID" value="CAE0111616.1"/>
    <property type="molecule type" value="Transcribed_RNA"/>
</dbReference>
<feature type="compositionally biased region" description="Low complexity" evidence="1">
    <location>
        <begin position="217"/>
        <end position="230"/>
    </location>
</feature>
<proteinExistence type="predicted"/>
<protein>
    <submittedName>
        <fullName evidence="2">Uncharacterized protein</fullName>
    </submittedName>
</protein>
<sequence>MRTPKWEVKLAAKDVTACAAWLGAISHALPHAPTTDPDPAPDAIQPATRGVGESFARLSTLLLEVRVIRGALSEAETQLVAAQRLVDDHICRATEQMRSQLQPRTLSRVYLLSPFRSPNSQHRRTETTTLPPGGSRANLGSSAEQLRQLRQLNSAIRAEIRPKLMQIRSMQKVVVALNTDDWWWFVRLGDGFTLWESWRLAVATQTQLECSRRAAVASRPASGIDPEQGSEGQGSEGSEGRTVRSALQGLWSAVAVGTTSVDPDTAGRNNAATRKEAEQEAEEDWFISIANKIFEV</sequence>
<accession>A0A7S3ASC5</accession>
<feature type="region of interest" description="Disordered" evidence="1">
    <location>
        <begin position="217"/>
        <end position="241"/>
    </location>
</feature>
<evidence type="ECO:0000256" key="1">
    <source>
        <dbReference type="SAM" id="MobiDB-lite"/>
    </source>
</evidence>